<dbReference type="InterPro" id="IPR042171">
    <property type="entry name" value="Acyl-CoA_hotdog"/>
</dbReference>
<dbReference type="STRING" id="87626.PTD2_02881"/>
<dbReference type="Pfam" id="PF20789">
    <property type="entry name" value="4HBT_3C"/>
    <property type="match status" value="1"/>
</dbReference>
<proteinExistence type="predicted"/>
<dbReference type="OrthoDB" id="7059210at2"/>
<dbReference type="Gene3D" id="2.40.160.210">
    <property type="entry name" value="Acyl-CoA thioesterase, double hotdog domain"/>
    <property type="match status" value="1"/>
</dbReference>
<accession>A4C4J7</accession>
<dbReference type="AlphaFoldDB" id="A4C4J7"/>
<dbReference type="SUPFAM" id="SSF54637">
    <property type="entry name" value="Thioesterase/thiol ester dehydrase-isomerase"/>
    <property type="match status" value="2"/>
</dbReference>
<evidence type="ECO:0000259" key="1">
    <source>
        <dbReference type="Pfam" id="PF13622"/>
    </source>
</evidence>
<feature type="domain" description="Acyl-CoA thioesterase-like N-terminal HotDog" evidence="1">
    <location>
        <begin position="22"/>
        <end position="105"/>
    </location>
</feature>
<gene>
    <name evidence="3" type="ORF">PTD2_02881</name>
</gene>
<protein>
    <submittedName>
        <fullName evidence="3">Putative acyl-CoA thioesterase, TesB family protein</fullName>
    </submittedName>
</protein>
<sequence length="264" mass="29094">MLFDQLLSQVDTANEKTALQFPSNWCQGRTAFGGLSAALLLQAAKKKLTDNFRLLSMSTNFVGPLLAEQDFTIEIEVLRLGKNSCQILAKAIQNEQVCVIAQLCFAKNRASNLAVNNSDIISLGKPNKDHVIGHQTGITPEFFQHIDLNPQQGAMPFSGATSHNLGGWMKFKHAPAHLSPSHILALTDSWPPTMLQMFKMPAPASSMSWYIEFLVEPKLNNDAWIGFEAITHHSSDGYAIEDAKIWSEDGQLLALSRQTVAIFA</sequence>
<dbReference type="InterPro" id="IPR052389">
    <property type="entry name" value="Sec_Metab_Biosynth-Assoc"/>
</dbReference>
<dbReference type="InterPro" id="IPR029069">
    <property type="entry name" value="HotDog_dom_sf"/>
</dbReference>
<keyword evidence="4" id="KW-1185">Reference proteome</keyword>
<dbReference type="RefSeq" id="WP_009836777.1">
    <property type="nucleotide sequence ID" value="NZ_AAOH01000001.1"/>
</dbReference>
<dbReference type="InterPro" id="IPR049449">
    <property type="entry name" value="TesB_ACOT8-like_N"/>
</dbReference>
<dbReference type="Proteomes" id="UP000006201">
    <property type="component" value="Unassembled WGS sequence"/>
</dbReference>
<evidence type="ECO:0000313" key="3">
    <source>
        <dbReference type="EMBL" id="EAR30479.1"/>
    </source>
</evidence>
<dbReference type="HOGENOM" id="CLU_084775_1_0_6"/>
<dbReference type="EMBL" id="AAOH01000001">
    <property type="protein sequence ID" value="EAR30479.1"/>
    <property type="molecule type" value="Genomic_DNA"/>
</dbReference>
<dbReference type="eggNOG" id="COG1946">
    <property type="taxonomic scope" value="Bacteria"/>
</dbReference>
<evidence type="ECO:0000259" key="2">
    <source>
        <dbReference type="Pfam" id="PF20789"/>
    </source>
</evidence>
<dbReference type="PANTHER" id="PTHR38110:SF4">
    <property type="entry name" value="THIOESTERASE-LIKE SUPERFAMILY-DOMAIN-CONTAINING PROTEIN"/>
    <property type="match status" value="1"/>
</dbReference>
<reference evidence="3 4" key="1">
    <citation type="submission" date="2006-02" db="EMBL/GenBank/DDBJ databases">
        <authorList>
            <person name="Moran M.A."/>
            <person name="Kjelleberg S."/>
            <person name="Egan S."/>
            <person name="Saunders N."/>
            <person name="Thomas T."/>
            <person name="Ferriera S."/>
            <person name="Johnson J."/>
            <person name="Kravitz S."/>
            <person name="Halpern A."/>
            <person name="Remington K."/>
            <person name="Beeson K."/>
            <person name="Tran B."/>
            <person name="Rogers Y.-H."/>
            <person name="Friedman R."/>
            <person name="Venter J.C."/>
        </authorList>
    </citation>
    <scope>NUCLEOTIDE SEQUENCE [LARGE SCALE GENOMIC DNA]</scope>
    <source>
        <strain evidence="3 4">D2</strain>
    </source>
</reference>
<dbReference type="Pfam" id="PF13622">
    <property type="entry name" value="4HBT_3"/>
    <property type="match status" value="1"/>
</dbReference>
<feature type="domain" description="Acyl-CoA thioesterase-like C-terminal" evidence="2">
    <location>
        <begin position="136"/>
        <end position="261"/>
    </location>
</feature>
<dbReference type="PANTHER" id="PTHR38110">
    <property type="entry name" value="CHROMOSOME 23, WHOLE GENOME SHOTGUN SEQUENCE"/>
    <property type="match status" value="1"/>
</dbReference>
<name>A4C4J7_9GAMM</name>
<dbReference type="InterPro" id="IPR049450">
    <property type="entry name" value="ACOT8-like_C"/>
</dbReference>
<organism evidence="3 4">
    <name type="scientific">Pseudoalteromonas tunicata D2</name>
    <dbReference type="NCBI Taxonomy" id="87626"/>
    <lineage>
        <taxon>Bacteria</taxon>
        <taxon>Pseudomonadati</taxon>
        <taxon>Pseudomonadota</taxon>
        <taxon>Gammaproteobacteria</taxon>
        <taxon>Alteromonadales</taxon>
        <taxon>Pseudoalteromonadaceae</taxon>
        <taxon>Pseudoalteromonas</taxon>
    </lineage>
</organism>
<evidence type="ECO:0000313" key="4">
    <source>
        <dbReference type="Proteomes" id="UP000006201"/>
    </source>
</evidence>
<comment type="caution">
    <text evidence="3">The sequence shown here is derived from an EMBL/GenBank/DDBJ whole genome shotgun (WGS) entry which is preliminary data.</text>
</comment>